<dbReference type="InParanoid" id="Q89HM1"/>
<dbReference type="eggNOG" id="COG1541">
    <property type="taxonomic scope" value="Bacteria"/>
</dbReference>
<sequence>MTAHYDALETREQAAREAELFSRLPGVLRNAITAPAYAERLKGVDPATVTTRAALARLPVLRKSELPALHKASAPFGGFVAAAPGSFARLFTSPGPIFEPEGRQADPWRGARALFAAGFRPDDIVLNTFSYHLTPGGFIFDASARALGCAVIPAGPGNTEQQFELIEAYRPVGYSGTPDFLKILLDAAATAGRDVSSIKRALVSGAAFPPSLQAEIKARGIDAYQAFGTADLGLIAFETEAREGMVVNEGLIMEIVKPGTGDPVAEGDVGEIVVTSLDPHHPWIRLALGDLTAALPGPEQMRSHQHADQGLDGPRRPDHQGQGHVRPSRAGRRDQQAAFRTRPPASRRHAPGRDRCDDAEGGNGGSKRGSARGDRGHAADGDKARWRGRAGRPRHAAERRQGDRGRAVTQARLRRRCKIAHHWRFSPGRWAFRPRLDRLGGAPAEPCITPPAPVLPGGEQTGHAPSLQPAESGFPWT</sequence>
<dbReference type="PATRIC" id="fig|224911.5.peg.6091"/>
<feature type="domain" description="AMP-dependent synthetase/ligase" evidence="2">
    <location>
        <begin position="119"/>
        <end position="275"/>
    </location>
</feature>
<feature type="compositionally biased region" description="Basic and acidic residues" evidence="1">
    <location>
        <begin position="395"/>
        <end position="406"/>
    </location>
</feature>
<dbReference type="SUPFAM" id="SSF56801">
    <property type="entry name" value="Acetyl-CoA synthetase-like"/>
    <property type="match status" value="1"/>
</dbReference>
<evidence type="ECO:0000259" key="2">
    <source>
        <dbReference type="Pfam" id="PF00501"/>
    </source>
</evidence>
<name>Q89HM1_BRADU</name>
<dbReference type="EMBL" id="BA000040">
    <property type="protein sequence ID" value="BAC51234.1"/>
    <property type="molecule type" value="Genomic_DNA"/>
</dbReference>
<reference evidence="4" key="1">
    <citation type="journal article" date="2002" name="DNA Res.">
        <title>Complete genomic sequence of nitrogen-fixing symbiotic bacterium Bradyrhizobium japonicum USDA110.</title>
        <authorList>
            <person name="Kaneko T."/>
            <person name="Nakamura Y."/>
            <person name="Sato S."/>
            <person name="Minamisawa K."/>
            <person name="Uchiumi T."/>
            <person name="Sasamoto S."/>
            <person name="Watanabe A."/>
            <person name="Idesawa K."/>
            <person name="Iriguchi M."/>
            <person name="Kawashima K."/>
            <person name="Kohara M."/>
            <person name="Matsumoto M."/>
            <person name="Shimpo S."/>
            <person name="Tsuruoka H."/>
            <person name="Wada T."/>
            <person name="Yamada M."/>
            <person name="Tabata S."/>
        </authorList>
    </citation>
    <scope>NUCLEOTIDE SEQUENCE [LARGE SCALE GENOMIC DNA]</scope>
    <source>
        <strain evidence="4">JCM 10833 / BCRC 13528 / IAM 13628 / NBRC 14792 / USDA 110</strain>
    </source>
</reference>
<dbReference type="PhylomeDB" id="Q89HM1"/>
<dbReference type="Pfam" id="PF00501">
    <property type="entry name" value="AMP-binding"/>
    <property type="match status" value="1"/>
</dbReference>
<feature type="compositionally biased region" description="Basic and acidic residues" evidence="1">
    <location>
        <begin position="301"/>
        <end position="321"/>
    </location>
</feature>
<feature type="compositionally biased region" description="Basic and acidic residues" evidence="1">
    <location>
        <begin position="371"/>
        <end position="385"/>
    </location>
</feature>
<feature type="region of interest" description="Disordered" evidence="1">
    <location>
        <begin position="299"/>
        <end position="409"/>
    </location>
</feature>
<organism evidence="3 4">
    <name type="scientific">Bradyrhizobium diazoefficiens (strain JCM 10833 / BCRC 13528 / IAM 13628 / NBRC 14792 / USDA 110)</name>
    <dbReference type="NCBI Taxonomy" id="224911"/>
    <lineage>
        <taxon>Bacteria</taxon>
        <taxon>Pseudomonadati</taxon>
        <taxon>Pseudomonadota</taxon>
        <taxon>Alphaproteobacteria</taxon>
        <taxon>Hyphomicrobiales</taxon>
        <taxon>Nitrobacteraceae</taxon>
        <taxon>Bradyrhizobium</taxon>
    </lineage>
</organism>
<dbReference type="EnsemblBacteria" id="BAC51234">
    <property type="protein sequence ID" value="BAC51234"/>
    <property type="gene ID" value="BAC51234"/>
</dbReference>
<dbReference type="InterPro" id="IPR042099">
    <property type="entry name" value="ANL_N_sf"/>
</dbReference>
<dbReference type="PANTHER" id="PTHR43845">
    <property type="entry name" value="BLR5969 PROTEIN"/>
    <property type="match status" value="1"/>
</dbReference>
<dbReference type="HOGENOM" id="CLU_571953_0_0_5"/>
<dbReference type="PANTHER" id="PTHR43845:SF1">
    <property type="entry name" value="BLR5969 PROTEIN"/>
    <property type="match status" value="1"/>
</dbReference>
<dbReference type="Proteomes" id="UP000002526">
    <property type="component" value="Chromosome"/>
</dbReference>
<keyword evidence="4" id="KW-1185">Reference proteome</keyword>
<dbReference type="STRING" id="224911.AAV28_27380"/>
<evidence type="ECO:0000256" key="1">
    <source>
        <dbReference type="SAM" id="MobiDB-lite"/>
    </source>
</evidence>
<dbReference type="KEGG" id="bja:blr5969"/>
<gene>
    <name evidence="3" type="ordered locus">blr5969</name>
</gene>
<evidence type="ECO:0000313" key="3">
    <source>
        <dbReference type="EMBL" id="BAC51234.1"/>
    </source>
</evidence>
<proteinExistence type="predicted"/>
<accession>Q89HM1</accession>
<dbReference type="OrthoDB" id="580775at2"/>
<dbReference type="AlphaFoldDB" id="Q89HM1"/>
<evidence type="ECO:0000313" key="4">
    <source>
        <dbReference type="Proteomes" id="UP000002526"/>
    </source>
</evidence>
<dbReference type="InterPro" id="IPR000873">
    <property type="entry name" value="AMP-dep_synth/lig_dom"/>
</dbReference>
<feature type="region of interest" description="Disordered" evidence="1">
    <location>
        <begin position="447"/>
        <end position="477"/>
    </location>
</feature>
<protein>
    <submittedName>
        <fullName evidence="3">Blr5969 protein</fullName>
    </submittedName>
</protein>
<dbReference type="Gene3D" id="3.40.50.12780">
    <property type="entry name" value="N-terminal domain of ligase-like"/>
    <property type="match status" value="1"/>
</dbReference>